<feature type="domain" description="Aminoglycoside phosphotransferase" evidence="1">
    <location>
        <begin position="121"/>
        <end position="183"/>
    </location>
</feature>
<gene>
    <name evidence="2" type="ORF">SAMN04489717_1327</name>
</gene>
<dbReference type="RefSeq" id="WP_092651573.1">
    <property type="nucleotide sequence ID" value="NZ_LT629732.1"/>
</dbReference>
<evidence type="ECO:0000259" key="1">
    <source>
        <dbReference type="Pfam" id="PF01636"/>
    </source>
</evidence>
<sequence>MADHEQEVPLFGAGLQDRKLVRVGDTVRRPAGGWTNSVHDLLRDLRARGYDLAPEPLGLDSAGREVLGYVEGRDPGWPFVPEILTEEGARQLGRLTSRLRSVLATYSCPVDARWQFAEGAPRSGETMQHGDLGPWNLLWGDGPEVVGVLDWDFAGPGDPWYDTGHLAWFTVPFMDDDRARARGFPEPPDRRSRLAAFAGGAGISAAELVGVTVRAQEEYERRVLTRGSYSCEGPWKTLLEMGFHKNARSDRAWTVRHFA</sequence>
<dbReference type="Pfam" id="PF01636">
    <property type="entry name" value="APH"/>
    <property type="match status" value="1"/>
</dbReference>
<dbReference type="GO" id="GO:0016740">
    <property type="term" value="F:transferase activity"/>
    <property type="evidence" value="ECO:0007669"/>
    <property type="project" value="UniProtKB-KW"/>
</dbReference>
<accession>A0A1H1NRA1</accession>
<dbReference type="InterPro" id="IPR002575">
    <property type="entry name" value="Aminoglycoside_PTrfase"/>
</dbReference>
<protein>
    <submittedName>
        <fullName evidence="2">Phosphotransferase enzyme family protein</fullName>
    </submittedName>
</protein>
<organism evidence="2 3">
    <name type="scientific">Actinopolymorpha singaporensis</name>
    <dbReference type="NCBI Taxonomy" id="117157"/>
    <lineage>
        <taxon>Bacteria</taxon>
        <taxon>Bacillati</taxon>
        <taxon>Actinomycetota</taxon>
        <taxon>Actinomycetes</taxon>
        <taxon>Propionibacteriales</taxon>
        <taxon>Actinopolymorphaceae</taxon>
        <taxon>Actinopolymorpha</taxon>
    </lineage>
</organism>
<keyword evidence="3" id="KW-1185">Reference proteome</keyword>
<dbReference type="Gene3D" id="3.90.1200.10">
    <property type="match status" value="1"/>
</dbReference>
<dbReference type="OrthoDB" id="236897at2"/>
<dbReference type="STRING" id="117157.SAMN04489717_1327"/>
<reference evidence="2 3" key="1">
    <citation type="submission" date="2016-10" db="EMBL/GenBank/DDBJ databases">
        <authorList>
            <person name="de Groot N.N."/>
        </authorList>
    </citation>
    <scope>NUCLEOTIDE SEQUENCE [LARGE SCALE GENOMIC DNA]</scope>
    <source>
        <strain evidence="2 3">DSM 22024</strain>
    </source>
</reference>
<proteinExistence type="predicted"/>
<keyword evidence="2" id="KW-0808">Transferase</keyword>
<dbReference type="InterPro" id="IPR011009">
    <property type="entry name" value="Kinase-like_dom_sf"/>
</dbReference>
<dbReference type="EMBL" id="LT629732">
    <property type="protein sequence ID" value="SDS01275.1"/>
    <property type="molecule type" value="Genomic_DNA"/>
</dbReference>
<evidence type="ECO:0000313" key="2">
    <source>
        <dbReference type="EMBL" id="SDS01275.1"/>
    </source>
</evidence>
<dbReference type="Proteomes" id="UP000198983">
    <property type="component" value="Chromosome I"/>
</dbReference>
<dbReference type="AlphaFoldDB" id="A0A1H1NRA1"/>
<dbReference type="SUPFAM" id="SSF56112">
    <property type="entry name" value="Protein kinase-like (PK-like)"/>
    <property type="match status" value="1"/>
</dbReference>
<evidence type="ECO:0000313" key="3">
    <source>
        <dbReference type="Proteomes" id="UP000198983"/>
    </source>
</evidence>
<name>A0A1H1NRA1_9ACTN</name>